<proteinExistence type="predicted"/>
<gene>
    <name evidence="1" type="ORF">FB45DRAFT_999087</name>
</gene>
<dbReference type="AlphaFoldDB" id="A0AAD7CA72"/>
<sequence>MEEYSGALAAGAIREMESIDTDRGTVGDSIVERKAEFNGDWGRGMMRCLSGGWVEGSDRVASTISQDNMDSGVQCDLYIANQRKVVRGVAEDCPGINLDGGGLVAVLEWFNVRRASVRVGHGLRVARPSRTSVISVLRILEQREWGSIFFLLLPTSKKTRCLERSFSTFAANQSSFDDKLGLRVGFVRIPLPSIRMTTDGDKKLKGAHIERLTAPKQFKLGHGVRGLEFWGADVRGGW</sequence>
<organism evidence="1 2">
    <name type="scientific">Roridomyces roridus</name>
    <dbReference type="NCBI Taxonomy" id="1738132"/>
    <lineage>
        <taxon>Eukaryota</taxon>
        <taxon>Fungi</taxon>
        <taxon>Dikarya</taxon>
        <taxon>Basidiomycota</taxon>
        <taxon>Agaricomycotina</taxon>
        <taxon>Agaricomycetes</taxon>
        <taxon>Agaricomycetidae</taxon>
        <taxon>Agaricales</taxon>
        <taxon>Marasmiineae</taxon>
        <taxon>Mycenaceae</taxon>
        <taxon>Roridomyces</taxon>
    </lineage>
</organism>
<reference evidence="1" key="1">
    <citation type="submission" date="2023-03" db="EMBL/GenBank/DDBJ databases">
        <title>Massive genome expansion in bonnet fungi (Mycena s.s.) driven by repeated elements and novel gene families across ecological guilds.</title>
        <authorList>
            <consortium name="Lawrence Berkeley National Laboratory"/>
            <person name="Harder C.B."/>
            <person name="Miyauchi S."/>
            <person name="Viragh M."/>
            <person name="Kuo A."/>
            <person name="Thoen E."/>
            <person name="Andreopoulos B."/>
            <person name="Lu D."/>
            <person name="Skrede I."/>
            <person name="Drula E."/>
            <person name="Henrissat B."/>
            <person name="Morin E."/>
            <person name="Kohler A."/>
            <person name="Barry K."/>
            <person name="LaButti K."/>
            <person name="Morin E."/>
            <person name="Salamov A."/>
            <person name="Lipzen A."/>
            <person name="Mereny Z."/>
            <person name="Hegedus B."/>
            <person name="Baldrian P."/>
            <person name="Stursova M."/>
            <person name="Weitz H."/>
            <person name="Taylor A."/>
            <person name="Grigoriev I.V."/>
            <person name="Nagy L.G."/>
            <person name="Martin F."/>
            <person name="Kauserud H."/>
        </authorList>
    </citation>
    <scope>NUCLEOTIDE SEQUENCE</scope>
    <source>
        <strain evidence="1">9284</strain>
    </source>
</reference>
<evidence type="ECO:0000313" key="1">
    <source>
        <dbReference type="EMBL" id="KAJ7643737.1"/>
    </source>
</evidence>
<accession>A0AAD7CA72</accession>
<protein>
    <submittedName>
        <fullName evidence="1">Uncharacterized protein</fullName>
    </submittedName>
</protein>
<keyword evidence="2" id="KW-1185">Reference proteome</keyword>
<comment type="caution">
    <text evidence="1">The sequence shown here is derived from an EMBL/GenBank/DDBJ whole genome shotgun (WGS) entry which is preliminary data.</text>
</comment>
<dbReference type="Proteomes" id="UP001221142">
    <property type="component" value="Unassembled WGS sequence"/>
</dbReference>
<dbReference type="EMBL" id="JARKIF010000003">
    <property type="protein sequence ID" value="KAJ7643737.1"/>
    <property type="molecule type" value="Genomic_DNA"/>
</dbReference>
<evidence type="ECO:0000313" key="2">
    <source>
        <dbReference type="Proteomes" id="UP001221142"/>
    </source>
</evidence>
<name>A0AAD7CA72_9AGAR</name>